<dbReference type="EMBL" id="KR091910">
    <property type="protein sequence ID" value="AKS25461.1"/>
    <property type="molecule type" value="Genomic_DNA"/>
</dbReference>
<gene>
    <name evidence="2" type="ORF">clas118</name>
</gene>
<protein>
    <submittedName>
        <fullName evidence="2">Clas118</fullName>
    </submittedName>
</protein>
<sequence>MADTDTLLFKSDSDEPSTSTANVYDVGGDKKKRKRRRSSLASMMNMFTKRPSKNDENINNNTNNSNSISRSVDNVSGEIEKMNSVDANATTTPFLFSSTGIVLQDNIAPVPTSMSIDVNIPDTAGGNGVLVTTVPTLNNLNLDVLQIMLNKHLSEVYPQQYTAYELTHMKGDRAVAYLYYVHYMVVNGVNRNSYVFQQLCKVMHNMYMQWSDQIKYMYPLVVNLNGADPTKEMMNIVNQSVYSVIKFVFNDVLNTRVDDYFANLKENSVFDATIDPKVFFTSYSDQQQLTGLFNVAINQLRPTPHKHFNYEQLTTDVSVSDTKLRQAPISHIVHVPFQVFKHHSSVYESEA</sequence>
<keyword evidence="3" id="KW-1185">Reference proteome</keyword>
<dbReference type="OrthoDB" id="19853at10239"/>
<evidence type="ECO:0000313" key="2">
    <source>
        <dbReference type="EMBL" id="AKS25461.1"/>
    </source>
</evidence>
<proteinExistence type="predicted"/>
<organism evidence="2 3">
    <name type="scientific">Clostera anastomosis granulovirus B</name>
    <dbReference type="NCBI Taxonomy" id="1986290"/>
    <lineage>
        <taxon>Viruses</taxon>
        <taxon>Viruses incertae sedis</taxon>
        <taxon>Naldaviricetes</taxon>
        <taxon>Lefavirales</taxon>
        <taxon>Baculoviridae</taxon>
        <taxon>Betabaculovirus</taxon>
        <taxon>Betabaculovirus alterclanastomosis</taxon>
    </lineage>
</organism>
<dbReference type="Proteomes" id="UP000232791">
    <property type="component" value="Segment"/>
</dbReference>
<feature type="region of interest" description="Disordered" evidence="1">
    <location>
        <begin position="1"/>
        <end position="71"/>
    </location>
</feature>
<evidence type="ECO:0000256" key="1">
    <source>
        <dbReference type="SAM" id="MobiDB-lite"/>
    </source>
</evidence>
<evidence type="ECO:0000313" key="3">
    <source>
        <dbReference type="Proteomes" id="UP000232791"/>
    </source>
</evidence>
<name>A0A0K0WSD3_9BBAC</name>
<accession>A0A0K0WSD3</accession>
<reference evidence="2 3" key="1">
    <citation type="journal article" date="2015" name="PLoS ONE">
        <title>The Complete Genome of a New Betabaculovirus from Clostera anastomosis.</title>
        <authorList>
            <person name="Yin F."/>
            <person name="Zhu Z."/>
            <person name="Liu X."/>
            <person name="Hou D."/>
            <person name="Wang J."/>
            <person name="Zhang L."/>
            <person name="Wang M."/>
            <person name="Kou Z."/>
            <person name="Wang H."/>
            <person name="Deng F."/>
            <person name="Hu Z."/>
        </authorList>
    </citation>
    <scope>NUCLEOTIDE SEQUENCE [LARGE SCALE GENOMIC DNA]</scope>
    <source>
        <strain evidence="2 3">ClasGV-B</strain>
    </source>
</reference>
<feature type="compositionally biased region" description="Low complexity" evidence="1">
    <location>
        <begin position="57"/>
        <end position="71"/>
    </location>
</feature>